<gene>
    <name evidence="13" type="ORF">CAL24_02130</name>
</gene>
<reference evidence="14" key="1">
    <citation type="submission" date="2017-05" db="EMBL/GenBank/DDBJ databases">
        <title>Complete and WGS of Bordetella genogroups.</title>
        <authorList>
            <person name="Spilker T."/>
            <person name="Lipuma J."/>
        </authorList>
    </citation>
    <scope>NUCLEOTIDE SEQUENCE [LARGE SCALE GENOMIC DNA]</scope>
    <source>
        <strain evidence="14">AU8256</strain>
    </source>
</reference>
<evidence type="ECO:0000256" key="3">
    <source>
        <dbReference type="ARBA" id="ARBA00022475"/>
    </source>
</evidence>
<feature type="domain" description="ABC transporter" evidence="11">
    <location>
        <begin position="393"/>
        <end position="614"/>
    </location>
</feature>
<dbReference type="Proteomes" id="UP000215633">
    <property type="component" value="Unassembled WGS sequence"/>
</dbReference>
<keyword evidence="6 13" id="KW-0067">ATP-binding</keyword>
<proteinExistence type="predicted"/>
<dbReference type="PROSITE" id="PS00211">
    <property type="entry name" value="ABC_TRANSPORTER_1"/>
    <property type="match status" value="1"/>
</dbReference>
<keyword evidence="8 10" id="KW-0472">Membrane</keyword>
<feature type="transmembrane region" description="Helical" evidence="10">
    <location>
        <begin position="212"/>
        <end position="233"/>
    </location>
</feature>
<dbReference type="RefSeq" id="WP_094805609.1">
    <property type="nucleotide sequence ID" value="NZ_NEVT01000003.1"/>
</dbReference>
<evidence type="ECO:0000256" key="8">
    <source>
        <dbReference type="ARBA" id="ARBA00023136"/>
    </source>
</evidence>
<dbReference type="SMART" id="SM00382">
    <property type="entry name" value="AAA"/>
    <property type="match status" value="1"/>
</dbReference>
<dbReference type="EMBL" id="NEVT01000003">
    <property type="protein sequence ID" value="OZI78773.1"/>
    <property type="molecule type" value="Genomic_DNA"/>
</dbReference>
<name>A0A261VZN9_9BORD</name>
<evidence type="ECO:0000256" key="10">
    <source>
        <dbReference type="SAM" id="Phobius"/>
    </source>
</evidence>
<organism evidence="13 14">
    <name type="scientific">Bordetella genomosp. 2</name>
    <dbReference type="NCBI Taxonomy" id="1983456"/>
    <lineage>
        <taxon>Bacteria</taxon>
        <taxon>Pseudomonadati</taxon>
        <taxon>Pseudomonadota</taxon>
        <taxon>Betaproteobacteria</taxon>
        <taxon>Burkholderiales</taxon>
        <taxon>Alcaligenaceae</taxon>
        <taxon>Bordetella</taxon>
    </lineage>
</organism>
<dbReference type="InterPro" id="IPR027417">
    <property type="entry name" value="P-loop_NTPase"/>
</dbReference>
<dbReference type="GO" id="GO:0005886">
    <property type="term" value="C:plasma membrane"/>
    <property type="evidence" value="ECO:0007669"/>
    <property type="project" value="UniProtKB-SubCell"/>
</dbReference>
<evidence type="ECO:0000256" key="2">
    <source>
        <dbReference type="ARBA" id="ARBA00022448"/>
    </source>
</evidence>
<feature type="transmembrane region" description="Helical" evidence="10">
    <location>
        <begin position="301"/>
        <end position="319"/>
    </location>
</feature>
<dbReference type="InterPro" id="IPR011527">
    <property type="entry name" value="ABC1_TM_dom"/>
</dbReference>
<dbReference type="InterPro" id="IPR003439">
    <property type="entry name" value="ABC_transporter-like_ATP-bd"/>
</dbReference>
<dbReference type="GO" id="GO:0016887">
    <property type="term" value="F:ATP hydrolysis activity"/>
    <property type="evidence" value="ECO:0007669"/>
    <property type="project" value="InterPro"/>
</dbReference>
<dbReference type="AlphaFoldDB" id="A0A261VZN9"/>
<dbReference type="Pfam" id="PF06472">
    <property type="entry name" value="ABC_membrane_2"/>
    <property type="match status" value="1"/>
</dbReference>
<evidence type="ECO:0000256" key="9">
    <source>
        <dbReference type="SAM" id="MobiDB-lite"/>
    </source>
</evidence>
<dbReference type="Pfam" id="PF00005">
    <property type="entry name" value="ABC_tran"/>
    <property type="match status" value="1"/>
</dbReference>
<dbReference type="PROSITE" id="PS50893">
    <property type="entry name" value="ABC_TRANSPORTER_2"/>
    <property type="match status" value="1"/>
</dbReference>
<keyword evidence="5" id="KW-0547">Nucleotide-binding</keyword>
<feature type="region of interest" description="Disordered" evidence="9">
    <location>
        <begin position="594"/>
        <end position="619"/>
    </location>
</feature>
<dbReference type="InterPro" id="IPR003593">
    <property type="entry name" value="AAA+_ATPase"/>
</dbReference>
<dbReference type="Gene3D" id="1.20.1560.10">
    <property type="entry name" value="ABC transporter type 1, transmembrane domain"/>
    <property type="match status" value="1"/>
</dbReference>
<evidence type="ECO:0000256" key="1">
    <source>
        <dbReference type="ARBA" id="ARBA00004651"/>
    </source>
</evidence>
<dbReference type="GO" id="GO:0140359">
    <property type="term" value="F:ABC-type transporter activity"/>
    <property type="evidence" value="ECO:0007669"/>
    <property type="project" value="InterPro"/>
</dbReference>
<keyword evidence="4 10" id="KW-0812">Transmembrane</keyword>
<comment type="caution">
    <text evidence="13">The sequence shown here is derived from an EMBL/GenBank/DDBJ whole genome shotgun (WGS) entry which is preliminary data.</text>
</comment>
<dbReference type="PANTHER" id="PTHR11384">
    <property type="entry name" value="ATP-BINDING CASSETTE, SUB-FAMILY D MEMBER"/>
    <property type="match status" value="1"/>
</dbReference>
<evidence type="ECO:0000313" key="13">
    <source>
        <dbReference type="EMBL" id="OZI78773.1"/>
    </source>
</evidence>
<protein>
    <submittedName>
        <fullName evidence="13">ABC transporter ATP-binding protein</fullName>
    </submittedName>
</protein>
<dbReference type="InterPro" id="IPR017871">
    <property type="entry name" value="ABC_transporter-like_CS"/>
</dbReference>
<feature type="transmembrane region" description="Helical" evidence="10">
    <location>
        <begin position="12"/>
        <end position="35"/>
    </location>
</feature>
<sequence>MDLNWQRQLGDSLLWLLYAWAIAGAGAIAVAWALVRGTRWGRQFWRLAWPYLTPRRAWRPLASLALQLLLALWSVRMTVLFSYWYKGFYNALQALNARAFWTMLAVFGVLATVHVLRALLDYYVGQSFEIGWRSWLNEALTHDWLAGSAYYRGQFLDSPVDNPDQRIELDIAAFVSGSRTLALGAVGALVSLVEFTLILWDLSGPLQLGGLQLPRAMVLLVYLYVILATLLAFKIGRPLIRLNFLGEQLAANFRYALVRLRENAENIAFYRGAEVERRTLRARFAAYIANLWALVRRTLKFSGLNLAISQVAVVFPFMLQAPRFFSGAIKLGDVMQTSQAFGQVQDALSFFRMSYDSFAQYRATLARLDGFQDANRQARALPRVETGDCRHGLRIDALDVRYPDGRPLLAGLQLRLAPGQALLVKGPSGSGKTTLLRAVAGLWPYASGQVWRPLGARALFLSQRPYLPLGDLRTAVAYPAAATAADDARIAGILRRVNLGHLCAMLDQAADWTRVLSLGEQQRLAFARVLFNRPAIVFLDEATSATDDDLEHALYSLLRGALPDCTVVSVGHRNTLDAFHDQVLRLDGRGGWIQRPAGSSGTPGDDAERVPGSGVQLAG</sequence>
<dbReference type="SUPFAM" id="SSF90123">
    <property type="entry name" value="ABC transporter transmembrane region"/>
    <property type="match status" value="1"/>
</dbReference>
<feature type="domain" description="ABC transmembrane type-1" evidence="12">
    <location>
        <begin position="61"/>
        <end position="360"/>
    </location>
</feature>
<keyword evidence="2" id="KW-0813">Transport</keyword>
<evidence type="ECO:0000259" key="11">
    <source>
        <dbReference type="PROSITE" id="PS50893"/>
    </source>
</evidence>
<accession>A0A261VZN9</accession>
<feature type="transmembrane region" description="Helical" evidence="10">
    <location>
        <begin position="64"/>
        <end position="85"/>
    </location>
</feature>
<dbReference type="Gene3D" id="3.40.50.300">
    <property type="entry name" value="P-loop containing nucleotide triphosphate hydrolases"/>
    <property type="match status" value="1"/>
</dbReference>
<evidence type="ECO:0000256" key="4">
    <source>
        <dbReference type="ARBA" id="ARBA00022692"/>
    </source>
</evidence>
<feature type="transmembrane region" description="Helical" evidence="10">
    <location>
        <begin position="100"/>
        <end position="120"/>
    </location>
</feature>
<keyword evidence="3" id="KW-1003">Cell membrane</keyword>
<evidence type="ECO:0000256" key="5">
    <source>
        <dbReference type="ARBA" id="ARBA00022741"/>
    </source>
</evidence>
<comment type="subcellular location">
    <subcellularLocation>
        <location evidence="1">Cell membrane</location>
        <topology evidence="1">Multi-pass membrane protein</topology>
    </subcellularLocation>
</comment>
<evidence type="ECO:0000256" key="6">
    <source>
        <dbReference type="ARBA" id="ARBA00022840"/>
    </source>
</evidence>
<keyword evidence="14" id="KW-1185">Reference proteome</keyword>
<dbReference type="GO" id="GO:0005524">
    <property type="term" value="F:ATP binding"/>
    <property type="evidence" value="ECO:0007669"/>
    <property type="project" value="UniProtKB-KW"/>
</dbReference>
<evidence type="ECO:0000313" key="14">
    <source>
        <dbReference type="Proteomes" id="UP000215633"/>
    </source>
</evidence>
<evidence type="ECO:0000259" key="12">
    <source>
        <dbReference type="PROSITE" id="PS50929"/>
    </source>
</evidence>
<evidence type="ECO:0000256" key="7">
    <source>
        <dbReference type="ARBA" id="ARBA00022989"/>
    </source>
</evidence>
<feature type="transmembrane region" description="Helical" evidence="10">
    <location>
        <begin position="181"/>
        <end position="200"/>
    </location>
</feature>
<dbReference type="InterPro" id="IPR036640">
    <property type="entry name" value="ABC1_TM_sf"/>
</dbReference>
<dbReference type="SUPFAM" id="SSF52540">
    <property type="entry name" value="P-loop containing nucleoside triphosphate hydrolases"/>
    <property type="match status" value="1"/>
</dbReference>
<dbReference type="PANTHER" id="PTHR11384:SF59">
    <property type="entry name" value="LYSOSOMAL COBALAMIN TRANSPORTER ABCD4"/>
    <property type="match status" value="1"/>
</dbReference>
<dbReference type="InterPro" id="IPR050835">
    <property type="entry name" value="ABC_transporter_sub-D"/>
</dbReference>
<dbReference type="PROSITE" id="PS50929">
    <property type="entry name" value="ABC_TM1F"/>
    <property type="match status" value="1"/>
</dbReference>
<dbReference type="CDD" id="cd03223">
    <property type="entry name" value="ABCD_peroxisomal_ALDP"/>
    <property type="match status" value="1"/>
</dbReference>
<keyword evidence="7 10" id="KW-1133">Transmembrane helix</keyword>